<feature type="transmembrane region" description="Helical" evidence="7">
    <location>
        <begin position="76"/>
        <end position="95"/>
    </location>
</feature>
<dbReference type="Pfam" id="PF00860">
    <property type="entry name" value="Xan_ur_permease"/>
    <property type="match status" value="1"/>
</dbReference>
<organism evidence="8 9">
    <name type="scientific">Senegalia massiliensis</name>
    <dbReference type="NCBI Taxonomy" id="1720316"/>
    <lineage>
        <taxon>Bacteria</taxon>
        <taxon>Bacillati</taxon>
        <taxon>Bacillota</taxon>
        <taxon>Clostridia</taxon>
        <taxon>Eubacteriales</taxon>
        <taxon>Clostridiaceae</taxon>
        <taxon>Senegalia</taxon>
    </lineage>
</organism>
<feature type="transmembrane region" description="Helical" evidence="7">
    <location>
        <begin position="333"/>
        <end position="354"/>
    </location>
</feature>
<evidence type="ECO:0000313" key="8">
    <source>
        <dbReference type="EMBL" id="NBI06895.1"/>
    </source>
</evidence>
<feature type="transmembrane region" description="Helical" evidence="7">
    <location>
        <begin position="53"/>
        <end position="69"/>
    </location>
</feature>
<feature type="transmembrane region" description="Helical" evidence="7">
    <location>
        <begin position="366"/>
        <end position="384"/>
    </location>
</feature>
<sequence length="433" mass="45620">MSEETMVKNVNVSKEQKLKMDKVFKKGILSIQHVIAMFGATVLVPMITGLNPGVALFCAGMGTLIFHLVTKGKVPVFLGSSFAFIPVIGVVATRFGDLRYAQGGIMVAGFLYIIFAGLIKLFGVEKIKTFFPPIVTGPMVIVIGLIMSPTAIEMASNNWLVSLVVVSTVIIVSVFGKGMFKVVPILCGVIVGYILSVMLNIVDFTPVTEAALISVPEFTLPKFSIEAIAIIAPIVLAVFMEHIGDITTNGAVVGKDFFNDPGLHRTLIGDGLATLFSGLIGGPANTTYGENTSVLAVTKNYDPSILRISAIIAISISFIGKVGALLQTIPVPVMGGVSLILFGMIASVGIRTLTTAEVDFSSNRNLIIASLILVIGIGTEILKVKQGLFLADGTKAFTGIIGIPITNSIQIVGLSLAAIVGIVINKVLPQETN</sequence>
<feature type="transmembrane region" description="Helical" evidence="7">
    <location>
        <begin position="130"/>
        <end position="152"/>
    </location>
</feature>
<feature type="transmembrane region" description="Helical" evidence="7">
    <location>
        <begin position="101"/>
        <end position="123"/>
    </location>
</feature>
<dbReference type="GO" id="GO:0015205">
    <property type="term" value="F:nucleobase transmembrane transporter activity"/>
    <property type="evidence" value="ECO:0007669"/>
    <property type="project" value="UniProtKB-ARBA"/>
</dbReference>
<dbReference type="InterPro" id="IPR006042">
    <property type="entry name" value="Xan_ur_permease"/>
</dbReference>
<proteinExistence type="inferred from homology"/>
<keyword evidence="6 7" id="KW-0472">Membrane</keyword>
<keyword evidence="4 7" id="KW-0812">Transmembrane</keyword>
<feature type="transmembrane region" description="Helical" evidence="7">
    <location>
        <begin position="27"/>
        <end position="47"/>
    </location>
</feature>
<evidence type="ECO:0000256" key="5">
    <source>
        <dbReference type="ARBA" id="ARBA00022989"/>
    </source>
</evidence>
<keyword evidence="5 7" id="KW-1133">Transmembrane helix</keyword>
<dbReference type="NCBIfam" id="TIGR00801">
    <property type="entry name" value="ncs2"/>
    <property type="match status" value="1"/>
</dbReference>
<comment type="caution">
    <text evidence="8">The sequence shown here is derived from an EMBL/GenBank/DDBJ whole genome shotgun (WGS) entry which is preliminary data.</text>
</comment>
<comment type="subcellular location">
    <subcellularLocation>
        <location evidence="1">Membrane</location>
        <topology evidence="1">Multi-pass membrane protein</topology>
    </subcellularLocation>
</comment>
<evidence type="ECO:0000256" key="3">
    <source>
        <dbReference type="ARBA" id="ARBA00022448"/>
    </source>
</evidence>
<comment type="similarity">
    <text evidence="2">Belongs to the nucleobase:cation symporter-2 (NCS2) (TC 2.A.40) family.</text>
</comment>
<feature type="transmembrane region" description="Helical" evidence="7">
    <location>
        <begin position="222"/>
        <end position="240"/>
    </location>
</feature>
<evidence type="ECO:0000256" key="2">
    <source>
        <dbReference type="ARBA" id="ARBA00008821"/>
    </source>
</evidence>
<dbReference type="OrthoDB" id="9779092at2"/>
<gene>
    <name evidence="8" type="ORF">D3Z33_08520</name>
</gene>
<dbReference type="RefSeq" id="WP_160197373.1">
    <property type="nucleotide sequence ID" value="NZ_QXXA01000009.1"/>
</dbReference>
<evidence type="ECO:0000256" key="4">
    <source>
        <dbReference type="ARBA" id="ARBA00022692"/>
    </source>
</evidence>
<dbReference type="PANTHER" id="PTHR11119">
    <property type="entry name" value="XANTHINE-URACIL / VITAMIN C PERMEASE FAMILY MEMBER"/>
    <property type="match status" value="1"/>
</dbReference>
<evidence type="ECO:0000313" key="9">
    <source>
        <dbReference type="Proteomes" id="UP000467132"/>
    </source>
</evidence>
<keyword evidence="3" id="KW-0813">Transport</keyword>
<evidence type="ECO:0000256" key="7">
    <source>
        <dbReference type="SAM" id="Phobius"/>
    </source>
</evidence>
<dbReference type="PROSITE" id="PS01116">
    <property type="entry name" value="XANTH_URACIL_PERMASE"/>
    <property type="match status" value="1"/>
</dbReference>
<dbReference type="InterPro" id="IPR006043">
    <property type="entry name" value="NCS2"/>
</dbReference>
<evidence type="ECO:0000256" key="6">
    <source>
        <dbReference type="ARBA" id="ARBA00023136"/>
    </source>
</evidence>
<dbReference type="GO" id="GO:0005886">
    <property type="term" value="C:plasma membrane"/>
    <property type="evidence" value="ECO:0007669"/>
    <property type="project" value="UniProtKB-ARBA"/>
</dbReference>
<name>A0A845QWL1_9CLOT</name>
<dbReference type="EMBL" id="QXXA01000009">
    <property type="protein sequence ID" value="NBI06895.1"/>
    <property type="molecule type" value="Genomic_DNA"/>
</dbReference>
<evidence type="ECO:0000256" key="1">
    <source>
        <dbReference type="ARBA" id="ARBA00004141"/>
    </source>
</evidence>
<feature type="transmembrane region" description="Helical" evidence="7">
    <location>
        <begin position="158"/>
        <end position="175"/>
    </location>
</feature>
<feature type="transmembrane region" description="Helical" evidence="7">
    <location>
        <begin position="396"/>
        <end position="424"/>
    </location>
</feature>
<accession>A0A845QWL1</accession>
<reference evidence="8 9" key="1">
    <citation type="submission" date="2018-08" db="EMBL/GenBank/DDBJ databases">
        <title>Murine metabolic-syndrome-specific gut microbial biobank.</title>
        <authorList>
            <person name="Liu C."/>
        </authorList>
    </citation>
    <scope>NUCLEOTIDE SEQUENCE [LARGE SCALE GENOMIC DNA]</scope>
    <source>
        <strain evidence="8 9">583</strain>
    </source>
</reference>
<feature type="transmembrane region" description="Helical" evidence="7">
    <location>
        <begin position="305"/>
        <end position="327"/>
    </location>
</feature>
<dbReference type="AlphaFoldDB" id="A0A845QWL1"/>
<keyword evidence="9" id="KW-1185">Reference proteome</keyword>
<feature type="transmembrane region" description="Helical" evidence="7">
    <location>
        <begin position="182"/>
        <end position="202"/>
    </location>
</feature>
<protein>
    <submittedName>
        <fullName evidence="8">Uracil permease</fullName>
    </submittedName>
</protein>
<dbReference type="Proteomes" id="UP000467132">
    <property type="component" value="Unassembled WGS sequence"/>
</dbReference>